<name>M3DI59_9ACTN</name>
<accession>M3DI59</accession>
<evidence type="ECO:0000313" key="1">
    <source>
        <dbReference type="EMBL" id="EMF56467.1"/>
    </source>
</evidence>
<evidence type="ECO:0000313" key="2">
    <source>
        <dbReference type="Proteomes" id="UP000030760"/>
    </source>
</evidence>
<reference evidence="2" key="1">
    <citation type="journal article" date="2013" name="Genome Announc.">
        <title>Draft Genome Sequence of Streptomyces bottropensis ATCC 25435, a Bottromycin-Producing Actinomycete.</title>
        <authorList>
            <person name="Zhang H."/>
            <person name="Zhou W."/>
            <person name="Zhuang Y."/>
            <person name="Liang X."/>
            <person name="Liu T."/>
        </authorList>
    </citation>
    <scope>NUCLEOTIDE SEQUENCE [LARGE SCALE GENOMIC DNA]</scope>
    <source>
        <strain evidence="2">ATCC 25435</strain>
    </source>
</reference>
<protein>
    <submittedName>
        <fullName evidence="1">Uncharacterized protein</fullName>
    </submittedName>
</protein>
<proteinExistence type="predicted"/>
<gene>
    <name evidence="1" type="ORF">SBD_2218</name>
</gene>
<dbReference type="AlphaFoldDB" id="M3DI59"/>
<dbReference type="EMBL" id="KB405063">
    <property type="protein sequence ID" value="EMF56467.1"/>
    <property type="molecule type" value="Genomic_DNA"/>
</dbReference>
<dbReference type="Proteomes" id="UP000030760">
    <property type="component" value="Unassembled WGS sequence"/>
</dbReference>
<sequence length="39" mass="3999">MECALTALLELSGYQRAAEGRTKAGVPIGPGLLLTSPGR</sequence>
<organism evidence="1 2">
    <name type="scientific">Streptomyces bottropensis ATCC 25435</name>
    <dbReference type="NCBI Taxonomy" id="1054862"/>
    <lineage>
        <taxon>Bacteria</taxon>
        <taxon>Bacillati</taxon>
        <taxon>Actinomycetota</taxon>
        <taxon>Actinomycetes</taxon>
        <taxon>Kitasatosporales</taxon>
        <taxon>Streptomycetaceae</taxon>
        <taxon>Streptomyces</taxon>
    </lineage>
</organism>